<comment type="caution">
    <text evidence="2">The sequence shown here is derived from an EMBL/GenBank/DDBJ whole genome shotgun (WGS) entry which is preliminary data.</text>
</comment>
<gene>
    <name evidence="2" type="ORF">LX15_002141</name>
</gene>
<evidence type="ECO:0000259" key="1">
    <source>
        <dbReference type="Pfam" id="PF18899"/>
    </source>
</evidence>
<accession>A0ABT1HSG4</accession>
<evidence type="ECO:0000313" key="2">
    <source>
        <dbReference type="EMBL" id="MCP2258447.1"/>
    </source>
</evidence>
<name>A0ABT1HSG4_STRSD</name>
<protein>
    <recommendedName>
        <fullName evidence="1">DUF5655 domain-containing protein</fullName>
    </recommendedName>
</protein>
<evidence type="ECO:0000313" key="3">
    <source>
        <dbReference type="Proteomes" id="UP001205311"/>
    </source>
</evidence>
<reference evidence="2 3" key="1">
    <citation type="submission" date="2022-06" db="EMBL/GenBank/DDBJ databases">
        <title>Genomic Encyclopedia of Archaeal and Bacterial Type Strains, Phase II (KMG-II): from individual species to whole genera.</title>
        <authorList>
            <person name="Goeker M."/>
        </authorList>
    </citation>
    <scope>NUCLEOTIDE SEQUENCE [LARGE SCALE GENOMIC DNA]</scope>
    <source>
        <strain evidence="2 3">DSM 40477</strain>
    </source>
</reference>
<proteinExistence type="predicted"/>
<dbReference type="Proteomes" id="UP001205311">
    <property type="component" value="Unassembled WGS sequence"/>
</dbReference>
<dbReference type="EMBL" id="JAMTCP010000008">
    <property type="protein sequence ID" value="MCP2258447.1"/>
    <property type="molecule type" value="Genomic_DNA"/>
</dbReference>
<keyword evidence="3" id="KW-1185">Reference proteome</keyword>
<dbReference type="RefSeq" id="WP_253669365.1">
    <property type="nucleotide sequence ID" value="NZ_JAMTCP010000008.1"/>
</dbReference>
<organism evidence="2 3">
    <name type="scientific">Streptoalloteichus tenebrarius (strain ATCC 17920 / DSM 40477 / JCM 4838 / CBS 697.72 / NBRC 16177 / NCIMB 11028 / NRRL B-12390 / A12253. 1 / ISP 5477)</name>
    <name type="common">Streptomyces tenebrarius</name>
    <dbReference type="NCBI Taxonomy" id="1933"/>
    <lineage>
        <taxon>Bacteria</taxon>
        <taxon>Bacillati</taxon>
        <taxon>Actinomycetota</taxon>
        <taxon>Actinomycetes</taxon>
        <taxon>Pseudonocardiales</taxon>
        <taxon>Pseudonocardiaceae</taxon>
        <taxon>Streptoalloteichus</taxon>
    </lineage>
</organism>
<dbReference type="InterPro" id="IPR043714">
    <property type="entry name" value="DUF5655"/>
</dbReference>
<sequence length="190" mass="21443">MAERRDWRELRDRTAELLRRRTGVDLAEWNRRVRSAEPRSESELREWLATRGVTGYPQTVLVMERFGYPGYLLASADELIEGQYADRPALREVLDRVVEVAAGLGPLHVQARKGYVALVGPRRTFALVRASTKQRVDLGLRLPGQAPTGRLLAARSLGNETINTRIPLSAPGDVDDDVLNWLRRAYEANL</sequence>
<dbReference type="Pfam" id="PF18899">
    <property type="entry name" value="DUF5655"/>
    <property type="match status" value="1"/>
</dbReference>
<feature type="domain" description="DUF5655" evidence="1">
    <location>
        <begin position="81"/>
        <end position="188"/>
    </location>
</feature>